<dbReference type="GO" id="GO:0008541">
    <property type="term" value="C:proteasome regulatory particle, lid subcomplex"/>
    <property type="evidence" value="ECO:0007669"/>
    <property type="project" value="TreeGrafter"/>
</dbReference>
<keyword evidence="2" id="KW-0647">Proteasome</keyword>
<organism evidence="4 5">
    <name type="scientific">Apatococcus lobatus</name>
    <dbReference type="NCBI Taxonomy" id="904363"/>
    <lineage>
        <taxon>Eukaryota</taxon>
        <taxon>Viridiplantae</taxon>
        <taxon>Chlorophyta</taxon>
        <taxon>core chlorophytes</taxon>
        <taxon>Trebouxiophyceae</taxon>
        <taxon>Chlorellales</taxon>
        <taxon>Chlorellaceae</taxon>
        <taxon>Apatococcus</taxon>
    </lineage>
</organism>
<comment type="similarity">
    <text evidence="1">Belongs to the proteasome subunit S14 family.</text>
</comment>
<dbReference type="GO" id="GO:0005829">
    <property type="term" value="C:cytosol"/>
    <property type="evidence" value="ECO:0007669"/>
    <property type="project" value="TreeGrafter"/>
</dbReference>
<dbReference type="InterPro" id="IPR006746">
    <property type="entry name" value="26S_Psome_Rpn12"/>
</dbReference>
<dbReference type="Gene3D" id="1.25.40.990">
    <property type="match status" value="1"/>
</dbReference>
<evidence type="ECO:0000313" key="5">
    <source>
        <dbReference type="Proteomes" id="UP001438707"/>
    </source>
</evidence>
<dbReference type="PANTHER" id="PTHR12387:SF0">
    <property type="entry name" value="26S PROTEASOME NON-ATPASE REGULATORY SUBUNIT 8"/>
    <property type="match status" value="1"/>
</dbReference>
<comment type="caution">
    <text evidence="4">The sequence shown here is derived from an EMBL/GenBank/DDBJ whole genome shotgun (WGS) entry which is preliminary data.</text>
</comment>
<dbReference type="GO" id="GO:0043161">
    <property type="term" value="P:proteasome-mediated ubiquitin-dependent protein catabolic process"/>
    <property type="evidence" value="ECO:0007669"/>
    <property type="project" value="TreeGrafter"/>
</dbReference>
<sequence length="262" mass="29611">MGIAEAGKDSGQFKAAISRKDYTSAKRLLSKLKLHLTEMSGLPPMLEQTSTASEELQLARDVLEHGVLLSAQMDDERGFENNYMQLRPYYLDARSLMPPSQQEGTLTGLNLLRLLVQNRIAEFHTELELIPPQAQQDKCIQQIVQLEQRLMEGAYNKVLEARQHIPHPVYSHFMDKLLNTVQDEVAGCSEQAYDQLSLAEAQKMMFLTSSKQMEEYATEHGWQVNGSTIKFHPSDEAAQSSLGSAELISHSMIYARELERIV</sequence>
<evidence type="ECO:0000256" key="2">
    <source>
        <dbReference type="ARBA" id="ARBA00022942"/>
    </source>
</evidence>
<dbReference type="PANTHER" id="PTHR12387">
    <property type="entry name" value="26S PROTEASOME NON-ATPASE REGULATORY SUBUNIT 8"/>
    <property type="match status" value="1"/>
</dbReference>
<dbReference type="Pfam" id="PF10075">
    <property type="entry name" value="CSN8_PSD8_EIF3K"/>
    <property type="match status" value="1"/>
</dbReference>
<reference evidence="4 5" key="1">
    <citation type="journal article" date="2024" name="Nat. Commun.">
        <title>Phylogenomics reveals the evolutionary origins of lichenization in chlorophyte algae.</title>
        <authorList>
            <person name="Puginier C."/>
            <person name="Libourel C."/>
            <person name="Otte J."/>
            <person name="Skaloud P."/>
            <person name="Haon M."/>
            <person name="Grisel S."/>
            <person name="Petersen M."/>
            <person name="Berrin J.G."/>
            <person name="Delaux P.M."/>
            <person name="Dal Grande F."/>
            <person name="Keller J."/>
        </authorList>
    </citation>
    <scope>NUCLEOTIDE SEQUENCE [LARGE SCALE GENOMIC DNA]</scope>
    <source>
        <strain evidence="4 5">SAG 2145</strain>
    </source>
</reference>
<proteinExistence type="inferred from homology"/>
<evidence type="ECO:0000313" key="4">
    <source>
        <dbReference type="EMBL" id="KAK9831162.1"/>
    </source>
</evidence>
<dbReference type="EMBL" id="JALJOS010000014">
    <property type="protein sequence ID" value="KAK9831162.1"/>
    <property type="molecule type" value="Genomic_DNA"/>
</dbReference>
<dbReference type="InterPro" id="IPR033464">
    <property type="entry name" value="CSN8_PSD8_EIF3K"/>
</dbReference>
<gene>
    <name evidence="4" type="ORF">WJX74_005703</name>
</gene>
<dbReference type="AlphaFoldDB" id="A0AAW1RC52"/>
<dbReference type="FunFam" id="1.25.40.990:FF:000001">
    <property type="entry name" value="26S proteasome non-ATPase regulatory subunit"/>
    <property type="match status" value="1"/>
</dbReference>
<evidence type="ECO:0000256" key="1">
    <source>
        <dbReference type="ARBA" id="ARBA00009627"/>
    </source>
</evidence>
<dbReference type="GO" id="GO:0005634">
    <property type="term" value="C:nucleus"/>
    <property type="evidence" value="ECO:0007669"/>
    <property type="project" value="TreeGrafter"/>
</dbReference>
<evidence type="ECO:0000259" key="3">
    <source>
        <dbReference type="PROSITE" id="PS50250"/>
    </source>
</evidence>
<dbReference type="InterPro" id="IPR000717">
    <property type="entry name" value="PCI_dom"/>
</dbReference>
<name>A0AAW1RC52_9CHLO</name>
<keyword evidence="5" id="KW-1185">Reference proteome</keyword>
<dbReference type="Proteomes" id="UP001438707">
    <property type="component" value="Unassembled WGS sequence"/>
</dbReference>
<protein>
    <recommendedName>
        <fullName evidence="3">PCI domain-containing protein</fullName>
    </recommendedName>
</protein>
<feature type="domain" description="PCI" evidence="3">
    <location>
        <begin position="77"/>
        <end position="247"/>
    </location>
</feature>
<dbReference type="PROSITE" id="PS50250">
    <property type="entry name" value="PCI"/>
    <property type="match status" value="1"/>
</dbReference>
<accession>A0AAW1RC52</accession>